<name>A0A846RM07_9MICC</name>
<evidence type="ECO:0000313" key="2">
    <source>
        <dbReference type="Proteomes" id="UP000547458"/>
    </source>
</evidence>
<organism evidence="1 2">
    <name type="scientific">Arthrobacter pigmenti</name>
    <dbReference type="NCBI Taxonomy" id="271432"/>
    <lineage>
        <taxon>Bacteria</taxon>
        <taxon>Bacillati</taxon>
        <taxon>Actinomycetota</taxon>
        <taxon>Actinomycetes</taxon>
        <taxon>Micrococcales</taxon>
        <taxon>Micrococcaceae</taxon>
        <taxon>Arthrobacter</taxon>
    </lineage>
</organism>
<reference evidence="1 2" key="1">
    <citation type="submission" date="2020-03" db="EMBL/GenBank/DDBJ databases">
        <title>Sequencing the genomes of 1000 actinobacteria strains.</title>
        <authorList>
            <person name="Klenk H.-P."/>
        </authorList>
    </citation>
    <scope>NUCLEOTIDE SEQUENCE [LARGE SCALE GENOMIC DNA]</scope>
    <source>
        <strain evidence="1 2">DSM 16403</strain>
    </source>
</reference>
<evidence type="ECO:0008006" key="3">
    <source>
        <dbReference type="Google" id="ProtNLM"/>
    </source>
</evidence>
<keyword evidence="2" id="KW-1185">Reference proteome</keyword>
<dbReference type="EMBL" id="JAATJL010000001">
    <property type="protein sequence ID" value="NJC22660.1"/>
    <property type="molecule type" value="Genomic_DNA"/>
</dbReference>
<sequence>MKDNVIIRRAQPEDSAELAALKEAWAALSHPVSESERNEFIADLSN</sequence>
<accession>A0A846RM07</accession>
<protein>
    <recommendedName>
        <fullName evidence="3">GNAT family N-acetyltransferase</fullName>
    </recommendedName>
</protein>
<gene>
    <name evidence="1" type="ORF">BJ994_001736</name>
</gene>
<comment type="caution">
    <text evidence="1">The sequence shown here is derived from an EMBL/GenBank/DDBJ whole genome shotgun (WGS) entry which is preliminary data.</text>
</comment>
<proteinExistence type="predicted"/>
<evidence type="ECO:0000313" key="1">
    <source>
        <dbReference type="EMBL" id="NJC22660.1"/>
    </source>
</evidence>
<dbReference type="AlphaFoldDB" id="A0A846RM07"/>
<dbReference type="Proteomes" id="UP000547458">
    <property type="component" value="Unassembled WGS sequence"/>
</dbReference>
<dbReference type="RefSeq" id="WP_167993390.1">
    <property type="nucleotide sequence ID" value="NZ_JAATJL010000001.1"/>
</dbReference>